<feature type="compositionally biased region" description="Basic and acidic residues" evidence="7">
    <location>
        <begin position="511"/>
        <end position="531"/>
    </location>
</feature>
<evidence type="ECO:0000256" key="2">
    <source>
        <dbReference type="ARBA" id="ARBA00005249"/>
    </source>
</evidence>
<gene>
    <name evidence="8" type="ORF">Purlil1_7448</name>
</gene>
<organism evidence="8 9">
    <name type="scientific">Purpureocillium lilacinum</name>
    <name type="common">Paecilomyces lilacinus</name>
    <dbReference type="NCBI Taxonomy" id="33203"/>
    <lineage>
        <taxon>Eukaryota</taxon>
        <taxon>Fungi</taxon>
        <taxon>Dikarya</taxon>
        <taxon>Ascomycota</taxon>
        <taxon>Pezizomycotina</taxon>
        <taxon>Sordariomycetes</taxon>
        <taxon>Hypocreomycetidae</taxon>
        <taxon>Hypocreales</taxon>
        <taxon>Ophiocordycipitaceae</taxon>
        <taxon>Purpureocillium</taxon>
    </lineage>
</organism>
<evidence type="ECO:0000256" key="4">
    <source>
        <dbReference type="ARBA" id="ARBA00023125"/>
    </source>
</evidence>
<feature type="compositionally biased region" description="Acidic residues" evidence="7">
    <location>
        <begin position="497"/>
        <end position="510"/>
    </location>
</feature>
<evidence type="ECO:0000313" key="9">
    <source>
        <dbReference type="Proteomes" id="UP001287286"/>
    </source>
</evidence>
<feature type="compositionally biased region" description="Acidic residues" evidence="7">
    <location>
        <begin position="398"/>
        <end position="424"/>
    </location>
</feature>
<feature type="region of interest" description="Disordered" evidence="7">
    <location>
        <begin position="186"/>
        <end position="213"/>
    </location>
</feature>
<dbReference type="PANTHER" id="PTHR13011">
    <property type="entry name" value="TFIIF-ALPHA"/>
    <property type="match status" value="1"/>
</dbReference>
<feature type="region of interest" description="Disordered" evidence="7">
    <location>
        <begin position="240"/>
        <end position="268"/>
    </location>
</feature>
<comment type="caution">
    <text evidence="8">The sequence shown here is derived from an EMBL/GenBank/DDBJ whole genome shotgun (WGS) entry which is preliminary data.</text>
</comment>
<evidence type="ECO:0008006" key="10">
    <source>
        <dbReference type="Google" id="ProtNLM"/>
    </source>
</evidence>
<feature type="compositionally biased region" description="Basic and acidic residues" evidence="7">
    <location>
        <begin position="425"/>
        <end position="435"/>
    </location>
</feature>
<dbReference type="Proteomes" id="UP001287286">
    <property type="component" value="Unassembled WGS sequence"/>
</dbReference>
<sequence length="725" mass="80173">MLCLDHRASVSSRADTALSPSLLIPLRESITPRHRGRRQLSTRLSSPVPSRRGAADTTAPFAMSAPPPGGRKPNPLRPMRRKPRPANPLVARKPPANAGQNASAASSQVAKQNGAKPSTEELRKQFGGWSEPPPQYQYSDIPIMTTKKALLEGVRYHLMKFSQSKITDKSVDPTDQDAFTRPVTLHRRDARQPPPGRAVKEEAPEPTPVDETEKERLAQIKAEREAQRAIDQAKIAPVVKENKPQRPKKQKEEKTMFNRAPKSEAAKKEADLRYEEALPWHLEDADGKNVWVGSYVAALSQSNVAFMIDKSVFRMVPLEKWYKFNSKPPFQPFTIDQAEAFMNRKVDVGRWVMKDEEKKLGQSDLEATRRLLYGRGQMVKTESDTFKAASRLEKMDHDELDVSGDEFQDDDEATYVDRNEDEDTKESKERIRREQLGANLFGDGDEQEVDKELHEQLREELERQKYGKSTKKALIKRDREDIYQSDDSEENPWSSSSDDESSDEEDEEGKDDEKKEGEGKDGHAESKDKAKGGAPKGTLTPQGKQKHGDLVKKTKSLKRAGSPALSESSGNESSRKKMKKSSTTAPGSRAGTPLPQGTAVRRPKVGGAGSGSDGEATGGEMSDGAGPRKKIKVMGSSAKGTPAVSRAGSPNPAPGASPSSQAGGAIEPWEILEKIPPEGIAIGDLIKPFQGRVGDKPGQMPKTEWIRLVKQLCDYGPDKRLRRRK</sequence>
<reference evidence="8 9" key="1">
    <citation type="journal article" date="2024" name="Microbiol. Resour. Announc.">
        <title>Genome annotations for the ascomycete fungi Trichoderma harzianum, Trichoderma aggressivum, and Purpureocillium lilacinum.</title>
        <authorList>
            <person name="Beijen E.P.W."/>
            <person name="Ohm R.A."/>
        </authorList>
    </citation>
    <scope>NUCLEOTIDE SEQUENCE [LARGE SCALE GENOMIC DNA]</scope>
    <source>
        <strain evidence="8 9">CBS 150709</strain>
    </source>
</reference>
<dbReference type="InterPro" id="IPR008851">
    <property type="entry name" value="TFIIF-alpha"/>
</dbReference>
<dbReference type="InterPro" id="IPR011039">
    <property type="entry name" value="TFIIF_interaction"/>
</dbReference>
<proteinExistence type="inferred from homology"/>
<keyword evidence="3" id="KW-0805">Transcription regulation</keyword>
<evidence type="ECO:0000256" key="7">
    <source>
        <dbReference type="SAM" id="MobiDB-lite"/>
    </source>
</evidence>
<dbReference type="SUPFAM" id="SSF50916">
    <property type="entry name" value="Rap30/74 interaction domains"/>
    <property type="match status" value="1"/>
</dbReference>
<accession>A0ABR0BW95</accession>
<dbReference type="PANTHER" id="PTHR13011:SF0">
    <property type="entry name" value="GENERAL TRANSCRIPTION FACTOR IIF SUBUNIT 1"/>
    <property type="match status" value="1"/>
</dbReference>
<comment type="similarity">
    <text evidence="2">Belongs to the TFIIF alpha subunit family.</text>
</comment>
<keyword evidence="9" id="KW-1185">Reference proteome</keyword>
<evidence type="ECO:0000256" key="1">
    <source>
        <dbReference type="ARBA" id="ARBA00004123"/>
    </source>
</evidence>
<feature type="compositionally biased region" description="Low complexity" evidence="7">
    <location>
        <begin position="647"/>
        <end position="665"/>
    </location>
</feature>
<evidence type="ECO:0000256" key="5">
    <source>
        <dbReference type="ARBA" id="ARBA00023163"/>
    </source>
</evidence>
<dbReference type="EMBL" id="JAWRVI010000026">
    <property type="protein sequence ID" value="KAK4088255.1"/>
    <property type="molecule type" value="Genomic_DNA"/>
</dbReference>
<feature type="region of interest" description="Disordered" evidence="7">
    <location>
        <begin position="29"/>
        <end position="138"/>
    </location>
</feature>
<feature type="compositionally biased region" description="Basic and acidic residues" evidence="7">
    <location>
        <begin position="450"/>
        <end position="465"/>
    </location>
</feature>
<evidence type="ECO:0000256" key="3">
    <source>
        <dbReference type="ARBA" id="ARBA00023015"/>
    </source>
</evidence>
<keyword evidence="4" id="KW-0238">DNA-binding</keyword>
<feature type="region of interest" description="Disordered" evidence="7">
    <location>
        <begin position="397"/>
        <end position="668"/>
    </location>
</feature>
<evidence type="ECO:0000256" key="6">
    <source>
        <dbReference type="ARBA" id="ARBA00023242"/>
    </source>
</evidence>
<protein>
    <recommendedName>
        <fullName evidence="10">Transcription initiation factor IIF subunit alpha</fullName>
    </recommendedName>
</protein>
<feature type="compositionally biased region" description="Low complexity" evidence="7">
    <location>
        <begin position="96"/>
        <end position="113"/>
    </location>
</feature>
<keyword evidence="5" id="KW-0804">Transcription</keyword>
<keyword evidence="6" id="KW-0539">Nucleus</keyword>
<comment type="subcellular location">
    <subcellularLocation>
        <location evidence="1">Nucleus</location>
    </subcellularLocation>
</comment>
<name>A0ABR0BW95_PURLI</name>
<evidence type="ECO:0000313" key="8">
    <source>
        <dbReference type="EMBL" id="KAK4088255.1"/>
    </source>
</evidence>